<feature type="transmembrane region" description="Helical" evidence="1">
    <location>
        <begin position="147"/>
        <end position="164"/>
    </location>
</feature>
<evidence type="ECO:0000313" key="2">
    <source>
        <dbReference type="EMBL" id="KAK8105803.1"/>
    </source>
</evidence>
<dbReference type="EMBL" id="JAQQWP010000008">
    <property type="protein sequence ID" value="KAK8105803.1"/>
    <property type="molecule type" value="Genomic_DNA"/>
</dbReference>
<evidence type="ECO:0000256" key="1">
    <source>
        <dbReference type="SAM" id="Phobius"/>
    </source>
</evidence>
<accession>A0AAW0QT09</accession>
<organism evidence="2 3">
    <name type="scientific">Apiospora kogelbergensis</name>
    <dbReference type="NCBI Taxonomy" id="1337665"/>
    <lineage>
        <taxon>Eukaryota</taxon>
        <taxon>Fungi</taxon>
        <taxon>Dikarya</taxon>
        <taxon>Ascomycota</taxon>
        <taxon>Pezizomycotina</taxon>
        <taxon>Sordariomycetes</taxon>
        <taxon>Xylariomycetidae</taxon>
        <taxon>Amphisphaeriales</taxon>
        <taxon>Apiosporaceae</taxon>
        <taxon>Apiospora</taxon>
    </lineage>
</organism>
<comment type="caution">
    <text evidence="2">The sequence shown here is derived from an EMBL/GenBank/DDBJ whole genome shotgun (WGS) entry which is preliminary data.</text>
</comment>
<keyword evidence="1" id="KW-0472">Membrane</keyword>
<proteinExistence type="predicted"/>
<keyword evidence="3" id="KW-1185">Reference proteome</keyword>
<gene>
    <name evidence="2" type="ORF">PG999_009162</name>
</gene>
<name>A0AAW0QT09_9PEZI</name>
<feature type="transmembrane region" description="Helical" evidence="1">
    <location>
        <begin position="74"/>
        <end position="97"/>
    </location>
</feature>
<keyword evidence="1" id="KW-1133">Transmembrane helix</keyword>
<reference evidence="2 3" key="1">
    <citation type="submission" date="2023-01" db="EMBL/GenBank/DDBJ databases">
        <title>Analysis of 21 Apiospora genomes using comparative genomics revels a genus with tremendous synthesis potential of carbohydrate active enzymes and secondary metabolites.</title>
        <authorList>
            <person name="Sorensen T."/>
        </authorList>
    </citation>
    <scope>NUCLEOTIDE SEQUENCE [LARGE SCALE GENOMIC DNA]</scope>
    <source>
        <strain evidence="2 3">CBS 117206</strain>
    </source>
</reference>
<protein>
    <submittedName>
        <fullName evidence="2">Uncharacterized protein</fullName>
    </submittedName>
</protein>
<dbReference type="Proteomes" id="UP001392437">
    <property type="component" value="Unassembled WGS sequence"/>
</dbReference>
<evidence type="ECO:0000313" key="3">
    <source>
        <dbReference type="Proteomes" id="UP001392437"/>
    </source>
</evidence>
<keyword evidence="1" id="KW-0812">Transmembrane</keyword>
<dbReference type="AlphaFoldDB" id="A0AAW0QT09"/>
<feature type="transmembrane region" description="Helical" evidence="1">
    <location>
        <begin position="109"/>
        <end position="127"/>
    </location>
</feature>
<sequence length="240" mass="26637">MAVDFVFSPLSFIGLLRVFCALWLTDDFNYTSKHTIAHMTESFHLDAGVESMRRNSVDSLLDPSDGRPLSGHRLFYLLLLLFMLAMGIMFLIDFGAFIKQYTATSFSVVLFYVVFLAATSVICAFYFATDSTSTVIPCITTTWYKVYSAATMAFALVTFVISCVETQETFCGKFTSAPGWAGDYEACSTSEQFIVPLSRDNSSAFGITTMAVPRILNEEPLQSGEFLVWAPVLQPTMITT</sequence>